<evidence type="ECO:0000256" key="1">
    <source>
        <dbReference type="ARBA" id="ARBA00004167"/>
    </source>
</evidence>
<keyword evidence="7" id="KW-0143">Chaperone</keyword>
<evidence type="ECO:0000259" key="9">
    <source>
        <dbReference type="Pfam" id="PF09976"/>
    </source>
</evidence>
<evidence type="ECO:0000256" key="3">
    <source>
        <dbReference type="ARBA" id="ARBA00022475"/>
    </source>
</evidence>
<dbReference type="EMBL" id="JBHTCM010000004">
    <property type="protein sequence ID" value="MFC7332246.1"/>
    <property type="molecule type" value="Genomic_DNA"/>
</dbReference>
<keyword evidence="6 8" id="KW-0472">Membrane</keyword>
<dbReference type="PANTHER" id="PTHR38035:SF1">
    <property type="entry name" value="ANCILLARY SECYEG TRANSLOCON SUBUNIT"/>
    <property type="match status" value="1"/>
</dbReference>
<gene>
    <name evidence="10" type="ORF">ACFQPS_03665</name>
</gene>
<name>A0ABW2KSG8_9PROT</name>
<dbReference type="PANTHER" id="PTHR38035">
    <property type="entry name" value="UPF0070 PROTEIN YFGM"/>
    <property type="match status" value="1"/>
</dbReference>
<proteinExistence type="predicted"/>
<comment type="caution">
    <text evidence="10">The sequence shown here is derived from an EMBL/GenBank/DDBJ whole genome shotgun (WGS) entry which is preliminary data.</text>
</comment>
<reference evidence="11" key="1">
    <citation type="journal article" date="2019" name="Int. J. Syst. Evol. Microbiol.">
        <title>The Global Catalogue of Microorganisms (GCM) 10K type strain sequencing project: providing services to taxonomists for standard genome sequencing and annotation.</title>
        <authorList>
            <consortium name="The Broad Institute Genomics Platform"/>
            <consortium name="The Broad Institute Genome Sequencing Center for Infectious Disease"/>
            <person name="Wu L."/>
            <person name="Ma J."/>
        </authorList>
    </citation>
    <scope>NUCLEOTIDE SEQUENCE [LARGE SCALE GENOMIC DNA]</scope>
    <source>
        <strain evidence="11">CGMCC 1.16275</strain>
    </source>
</reference>
<evidence type="ECO:0000256" key="6">
    <source>
        <dbReference type="ARBA" id="ARBA00023136"/>
    </source>
</evidence>
<evidence type="ECO:0000256" key="5">
    <source>
        <dbReference type="ARBA" id="ARBA00022989"/>
    </source>
</evidence>
<keyword evidence="4 8" id="KW-0812">Transmembrane</keyword>
<dbReference type="Pfam" id="PF09976">
    <property type="entry name" value="TPR_21"/>
    <property type="match status" value="1"/>
</dbReference>
<evidence type="ECO:0000256" key="2">
    <source>
        <dbReference type="ARBA" id="ARBA00004236"/>
    </source>
</evidence>
<dbReference type="InterPro" id="IPR018704">
    <property type="entry name" value="SecYEG/CpoB_TPR"/>
</dbReference>
<feature type="domain" description="Ancillary SecYEG translocon subunit/Cell division coordinator CpoB TPR" evidence="9">
    <location>
        <begin position="21"/>
        <end position="193"/>
    </location>
</feature>
<keyword evidence="3" id="KW-1003">Cell membrane</keyword>
<evidence type="ECO:0000313" key="11">
    <source>
        <dbReference type="Proteomes" id="UP001596456"/>
    </source>
</evidence>
<evidence type="ECO:0000256" key="4">
    <source>
        <dbReference type="ARBA" id="ARBA00022692"/>
    </source>
</evidence>
<accession>A0ABW2KSG8</accession>
<dbReference type="InterPro" id="IPR026039">
    <property type="entry name" value="YfgM"/>
</dbReference>
<protein>
    <submittedName>
        <fullName evidence="10">Tetratricopeptide repeat protein</fullName>
    </submittedName>
</protein>
<evidence type="ECO:0000256" key="8">
    <source>
        <dbReference type="SAM" id="Phobius"/>
    </source>
</evidence>
<feature type="transmembrane region" description="Helical" evidence="8">
    <location>
        <begin position="24"/>
        <end position="45"/>
    </location>
</feature>
<evidence type="ECO:0000313" key="10">
    <source>
        <dbReference type="EMBL" id="MFC7332246.1"/>
    </source>
</evidence>
<keyword evidence="11" id="KW-1185">Reference proteome</keyword>
<dbReference type="Proteomes" id="UP001596456">
    <property type="component" value="Unassembled WGS sequence"/>
</dbReference>
<dbReference type="RefSeq" id="WP_377356523.1">
    <property type="nucleotide sequence ID" value="NZ_JBHTCM010000004.1"/>
</dbReference>
<comment type="subcellular location">
    <subcellularLocation>
        <location evidence="2">Cell membrane</location>
    </subcellularLocation>
    <subcellularLocation>
        <location evidence="1">Membrane</location>
        <topology evidence="1">Single-pass membrane protein</topology>
    </subcellularLocation>
</comment>
<sequence>MADIFREVDEDLRRERAARIWRRFGPALITAAVLTVAATAGYVAWQRWQTARNQEQTAELGRALAQALPAGASAPATNAAELLAGAASRTDGAHASLARFYEAGLRVRQGDREGAVAIYDQLAGTESDPVFRDLAQLLAVLHQVDSGDPQQLLSRLTPLMGSDNPWNWSARELAGLLSARSGDTARARELFSQLADDPQTPAGIRARATELADFYAPPK</sequence>
<keyword evidence="5 8" id="KW-1133">Transmembrane helix</keyword>
<organism evidence="10 11">
    <name type="scientific">Rhodocista pekingensis</name>
    <dbReference type="NCBI Taxonomy" id="201185"/>
    <lineage>
        <taxon>Bacteria</taxon>
        <taxon>Pseudomonadati</taxon>
        <taxon>Pseudomonadota</taxon>
        <taxon>Alphaproteobacteria</taxon>
        <taxon>Rhodospirillales</taxon>
        <taxon>Azospirillaceae</taxon>
        <taxon>Rhodocista</taxon>
    </lineage>
</organism>
<evidence type="ECO:0000256" key="7">
    <source>
        <dbReference type="ARBA" id="ARBA00023186"/>
    </source>
</evidence>